<dbReference type="Gene3D" id="3.40.50.2300">
    <property type="match status" value="1"/>
</dbReference>
<dbReference type="Proteomes" id="UP000198324">
    <property type="component" value="Unassembled WGS sequence"/>
</dbReference>
<accession>A0A239A6Q0</accession>
<dbReference type="PROSITE" id="PS50110">
    <property type="entry name" value="RESPONSE_REGULATORY"/>
    <property type="match status" value="1"/>
</dbReference>
<evidence type="ECO:0000313" key="4">
    <source>
        <dbReference type="EMBL" id="SNR91297.1"/>
    </source>
</evidence>
<dbReference type="InterPro" id="IPR011006">
    <property type="entry name" value="CheY-like_superfamily"/>
</dbReference>
<dbReference type="Pfam" id="PF00072">
    <property type="entry name" value="Response_reg"/>
    <property type="match status" value="1"/>
</dbReference>
<feature type="modified residue" description="4-aspartylphosphate" evidence="2">
    <location>
        <position position="63"/>
    </location>
</feature>
<dbReference type="PANTHER" id="PTHR44591">
    <property type="entry name" value="STRESS RESPONSE REGULATOR PROTEIN 1"/>
    <property type="match status" value="1"/>
</dbReference>
<name>A0A239A6Q0_9BACT</name>
<sequence>MLLSCSALQWPPRVLIVEDESIIALATKASLKRMGCEVVATAATGLQAVDYATRKRPDVVLMDIMLEGGMDGIEAASRIRESLPDLPIIYCTAYTDPATRVQASRTKPHAFMGKPLDYGALKELIDTLQ</sequence>
<dbReference type="RefSeq" id="WP_089274014.1">
    <property type="nucleotide sequence ID" value="NZ_FZOC01000003.1"/>
</dbReference>
<protein>
    <submittedName>
        <fullName evidence="4">Response regulator receiver domain-containing protein</fullName>
    </submittedName>
</protein>
<dbReference type="OrthoDB" id="9790791at2"/>
<gene>
    <name evidence="4" type="ORF">SAMN04488503_1874</name>
</gene>
<keyword evidence="5" id="KW-1185">Reference proteome</keyword>
<dbReference type="GO" id="GO:0000160">
    <property type="term" value="P:phosphorelay signal transduction system"/>
    <property type="evidence" value="ECO:0007669"/>
    <property type="project" value="InterPro"/>
</dbReference>
<dbReference type="AlphaFoldDB" id="A0A239A6Q0"/>
<dbReference type="InterPro" id="IPR050595">
    <property type="entry name" value="Bact_response_regulator"/>
</dbReference>
<reference evidence="4 5" key="1">
    <citation type="submission" date="2017-06" db="EMBL/GenBank/DDBJ databases">
        <authorList>
            <person name="Kim H.J."/>
            <person name="Triplett B.A."/>
        </authorList>
    </citation>
    <scope>NUCLEOTIDE SEQUENCE [LARGE SCALE GENOMIC DNA]</scope>
    <source>
        <strain evidence="4 5">DSM 13116</strain>
    </source>
</reference>
<dbReference type="SMART" id="SM00448">
    <property type="entry name" value="REC"/>
    <property type="match status" value="1"/>
</dbReference>
<organism evidence="4 5">
    <name type="scientific">Humidesulfovibrio mexicanus</name>
    <dbReference type="NCBI Taxonomy" id="147047"/>
    <lineage>
        <taxon>Bacteria</taxon>
        <taxon>Pseudomonadati</taxon>
        <taxon>Thermodesulfobacteriota</taxon>
        <taxon>Desulfovibrionia</taxon>
        <taxon>Desulfovibrionales</taxon>
        <taxon>Desulfovibrionaceae</taxon>
        <taxon>Humidesulfovibrio</taxon>
    </lineage>
</organism>
<feature type="domain" description="Response regulatory" evidence="3">
    <location>
        <begin position="13"/>
        <end position="129"/>
    </location>
</feature>
<proteinExistence type="predicted"/>
<keyword evidence="1 2" id="KW-0597">Phosphoprotein</keyword>
<dbReference type="CDD" id="cd17534">
    <property type="entry name" value="REC_DC-like"/>
    <property type="match status" value="1"/>
</dbReference>
<dbReference type="InterPro" id="IPR001789">
    <property type="entry name" value="Sig_transdc_resp-reg_receiver"/>
</dbReference>
<dbReference type="SUPFAM" id="SSF52172">
    <property type="entry name" value="CheY-like"/>
    <property type="match status" value="1"/>
</dbReference>
<evidence type="ECO:0000256" key="2">
    <source>
        <dbReference type="PROSITE-ProRule" id="PRU00169"/>
    </source>
</evidence>
<dbReference type="PANTHER" id="PTHR44591:SF3">
    <property type="entry name" value="RESPONSE REGULATORY DOMAIN-CONTAINING PROTEIN"/>
    <property type="match status" value="1"/>
</dbReference>
<evidence type="ECO:0000259" key="3">
    <source>
        <dbReference type="PROSITE" id="PS50110"/>
    </source>
</evidence>
<evidence type="ECO:0000313" key="5">
    <source>
        <dbReference type="Proteomes" id="UP000198324"/>
    </source>
</evidence>
<evidence type="ECO:0000256" key="1">
    <source>
        <dbReference type="ARBA" id="ARBA00022553"/>
    </source>
</evidence>
<dbReference type="EMBL" id="FZOC01000003">
    <property type="protein sequence ID" value="SNR91297.1"/>
    <property type="molecule type" value="Genomic_DNA"/>
</dbReference>